<dbReference type="EMBL" id="SZYD01000016">
    <property type="protein sequence ID" value="KAD3337383.1"/>
    <property type="molecule type" value="Genomic_DNA"/>
</dbReference>
<sequence length="224" mass="25291">MSDHFSGWTSYHRKQPWLSHSSDQIVVTGAPFGFTGYYYFPDHLAIDGGGEHLLHHHHLYHHRQPLKGFTKLQPPTTNLRIRRCGQGGEKAYFRFHGGIGDGIARRNTKDNTAARPLQLFDALHPIHFQKDMLKITADGGFVKIPVTGPPVLPAEASGGTGVFLPVYQKRIRASKGCGEDWHECGGGRMKQQETLSKRFVVEKMEPKDMEETPLESLLPSEWMY</sequence>
<evidence type="ECO:0000313" key="2">
    <source>
        <dbReference type="Proteomes" id="UP000326396"/>
    </source>
</evidence>
<dbReference type="AlphaFoldDB" id="A0A5N6MAG6"/>
<evidence type="ECO:0000313" key="1">
    <source>
        <dbReference type="EMBL" id="KAD3337383.1"/>
    </source>
</evidence>
<gene>
    <name evidence="1" type="ORF">E3N88_32903</name>
</gene>
<keyword evidence="2" id="KW-1185">Reference proteome</keyword>
<proteinExistence type="predicted"/>
<accession>A0A5N6MAG6</accession>
<organism evidence="1 2">
    <name type="scientific">Mikania micrantha</name>
    <name type="common">bitter vine</name>
    <dbReference type="NCBI Taxonomy" id="192012"/>
    <lineage>
        <taxon>Eukaryota</taxon>
        <taxon>Viridiplantae</taxon>
        <taxon>Streptophyta</taxon>
        <taxon>Embryophyta</taxon>
        <taxon>Tracheophyta</taxon>
        <taxon>Spermatophyta</taxon>
        <taxon>Magnoliopsida</taxon>
        <taxon>eudicotyledons</taxon>
        <taxon>Gunneridae</taxon>
        <taxon>Pentapetalae</taxon>
        <taxon>asterids</taxon>
        <taxon>campanulids</taxon>
        <taxon>Asterales</taxon>
        <taxon>Asteraceae</taxon>
        <taxon>Asteroideae</taxon>
        <taxon>Heliantheae alliance</taxon>
        <taxon>Eupatorieae</taxon>
        <taxon>Mikania</taxon>
    </lineage>
</organism>
<reference evidence="1 2" key="1">
    <citation type="submission" date="2019-05" db="EMBL/GenBank/DDBJ databases">
        <title>Mikania micrantha, genome provides insights into the molecular mechanism of rapid growth.</title>
        <authorList>
            <person name="Liu B."/>
        </authorList>
    </citation>
    <scope>NUCLEOTIDE SEQUENCE [LARGE SCALE GENOMIC DNA]</scope>
    <source>
        <strain evidence="1">NLD-2019</strain>
        <tissue evidence="1">Leaf</tissue>
    </source>
</reference>
<name>A0A5N6MAG6_9ASTR</name>
<dbReference type="Proteomes" id="UP000326396">
    <property type="component" value="Linkage Group LG6"/>
</dbReference>
<comment type="caution">
    <text evidence="1">The sequence shown here is derived from an EMBL/GenBank/DDBJ whole genome shotgun (WGS) entry which is preliminary data.</text>
</comment>
<dbReference type="OrthoDB" id="1500389at2759"/>
<protein>
    <submittedName>
        <fullName evidence="1">Uncharacterized protein</fullName>
    </submittedName>
</protein>